<dbReference type="GO" id="GO:0036503">
    <property type="term" value="P:ERAD pathway"/>
    <property type="evidence" value="ECO:0007669"/>
    <property type="project" value="TreeGrafter"/>
</dbReference>
<name>A0A8C7ET30_NEOVI</name>
<dbReference type="AlphaFoldDB" id="A0A8C7ET30"/>
<dbReference type="InterPro" id="IPR040693">
    <property type="entry name" value="UGGT_TRXL_1"/>
</dbReference>
<dbReference type="Pfam" id="PF18400">
    <property type="entry name" value="Thioredoxin_12"/>
    <property type="match status" value="1"/>
</dbReference>
<gene>
    <name evidence="3" type="primary">UGGT2</name>
</gene>
<dbReference type="GO" id="GO:0003980">
    <property type="term" value="F:UDP-glucose:glycoprotein glucosyltransferase activity"/>
    <property type="evidence" value="ECO:0007669"/>
    <property type="project" value="InterPro"/>
</dbReference>
<proteinExistence type="predicted"/>
<evidence type="ECO:0000259" key="2">
    <source>
        <dbReference type="Pfam" id="PF18400"/>
    </source>
</evidence>
<dbReference type="Ensembl" id="ENSNVIT00000025037.1">
    <property type="protein sequence ID" value="ENSNVIP00000021486.1"/>
    <property type="gene ID" value="ENSNVIG00000016680.1"/>
</dbReference>
<dbReference type="InterPro" id="IPR009448">
    <property type="entry name" value="UDP-g_GGtrans"/>
</dbReference>
<keyword evidence="1" id="KW-0732">Signal</keyword>
<evidence type="ECO:0000256" key="1">
    <source>
        <dbReference type="SAM" id="SignalP"/>
    </source>
</evidence>
<dbReference type="GO" id="GO:0005783">
    <property type="term" value="C:endoplasmic reticulum"/>
    <property type="evidence" value="ECO:0007669"/>
    <property type="project" value="TreeGrafter"/>
</dbReference>
<feature type="domain" description="UGGT thioredoxin-like" evidence="2">
    <location>
        <begin position="43"/>
        <end position="223"/>
    </location>
</feature>
<reference evidence="3" key="1">
    <citation type="submission" date="2025-08" db="UniProtKB">
        <authorList>
            <consortium name="Ensembl"/>
        </authorList>
    </citation>
    <scope>IDENTIFICATION</scope>
</reference>
<organism evidence="3 4">
    <name type="scientific">Neovison vison</name>
    <name type="common">American mink</name>
    <name type="synonym">Mustela vison</name>
    <dbReference type="NCBI Taxonomy" id="452646"/>
    <lineage>
        <taxon>Eukaryota</taxon>
        <taxon>Metazoa</taxon>
        <taxon>Chordata</taxon>
        <taxon>Craniata</taxon>
        <taxon>Vertebrata</taxon>
        <taxon>Euteleostomi</taxon>
        <taxon>Mammalia</taxon>
        <taxon>Eutheria</taxon>
        <taxon>Laurasiatheria</taxon>
        <taxon>Carnivora</taxon>
        <taxon>Caniformia</taxon>
        <taxon>Musteloidea</taxon>
        <taxon>Mustelidae</taxon>
        <taxon>Mustelinae</taxon>
        <taxon>Neogale</taxon>
    </lineage>
</organism>
<dbReference type="PANTHER" id="PTHR11226">
    <property type="entry name" value="UDP-GLUCOSE GLYCOPROTEIN:GLUCOSYLTRANSFERASE"/>
    <property type="match status" value="1"/>
</dbReference>
<dbReference type="GO" id="GO:0018279">
    <property type="term" value="P:protein N-linked glycosylation via asparagine"/>
    <property type="evidence" value="ECO:0007669"/>
    <property type="project" value="TreeGrafter"/>
</dbReference>
<protein>
    <submittedName>
        <fullName evidence="3">UDP-glucose glycoprotein glucosyltransferase 2</fullName>
    </submittedName>
</protein>
<feature type="signal peptide" evidence="1">
    <location>
        <begin position="1"/>
        <end position="29"/>
    </location>
</feature>
<dbReference type="GO" id="GO:0051082">
    <property type="term" value="F:unfolded protein binding"/>
    <property type="evidence" value="ECO:0007669"/>
    <property type="project" value="TreeGrafter"/>
</dbReference>
<feature type="chain" id="PRO_5034155452" evidence="1">
    <location>
        <begin position="30"/>
        <end position="283"/>
    </location>
</feature>
<dbReference type="Proteomes" id="UP000694425">
    <property type="component" value="Unplaced"/>
</dbReference>
<keyword evidence="4" id="KW-1185">Reference proteome</keyword>
<dbReference type="GeneTree" id="ENSGT00390000004600"/>
<evidence type="ECO:0000313" key="3">
    <source>
        <dbReference type="Ensembl" id="ENSNVIP00000021486.1"/>
    </source>
</evidence>
<dbReference type="PANTHER" id="PTHR11226:SF1">
    <property type="entry name" value="UDP-GLUCOSE:GLYCOPROTEIN GLUCOSYLTRANSFERASE 2"/>
    <property type="match status" value="1"/>
</dbReference>
<evidence type="ECO:0000313" key="4">
    <source>
        <dbReference type="Proteomes" id="UP000694425"/>
    </source>
</evidence>
<accession>A0A8C7ET30</accession>
<reference evidence="3" key="2">
    <citation type="submission" date="2025-09" db="UniProtKB">
        <authorList>
            <consortium name="Ensembl"/>
        </authorList>
    </citation>
    <scope>IDENTIFICATION</scope>
</reference>
<sequence>MAKAADVVRLLLGSTALCFSLLGARTASASKAVTAHLAAKWPETPLLLEASEFMAEESNEKFWLFLETVQELAVYKQTESAYSYYNLILKKAGQFLDNLHINLLKFAFSIRAYSPTIQMFQQIAADEPPPDGCDAFVVIHKKHTCKINELKKLLKKATSRPRPYLFKGDHKFPTNKENLPVTILYAEIGTRAFSKFHKVLSEKAQNGKILYVLRHYIQKPVSQKMYLSGYGVELAIKSTEYKALDDTQVKTATNTTVEDEVETNEVQGFLFLKLNFIYYRSHT</sequence>